<keyword evidence="1" id="KW-1133">Transmembrane helix</keyword>
<sequence>MKTEIDCCQNCEEPLEGDFKFCPNCGQKTNEELTLGVLFYNTISNYFSFDARFLKSFIPLMFKPGYLAKKFLEGKRLLYLHPAQMYLFVSVIFFFIFSFTVNDWIKEANNANAAIVKPNEIDRLNNAYEKALDTIVKMSQLRDEKTNGKSTQLSENETQKVIDSILKSVKSNQNGNSINFGISKKKLDSLRNAGVDNNIIYKEMGMDDDAGFITRGFYKTMLDLADGQGVGILIKRFADTIPIAMFFLLPIFAFLLKIFYFNRGRYAHHLVFSFYFFSFLFTVFSILLATNEIFDVIPWYVNLLIALSTFIYFYLAVLHFYNSHWFTTFIKANVITFIFLMMVIPFAAGIITVVAFVNA</sequence>
<proteinExistence type="predicted"/>
<protein>
    <submittedName>
        <fullName evidence="2">DUF3667 domain-containing protein</fullName>
    </submittedName>
</protein>
<dbReference type="RefSeq" id="WP_386127218.1">
    <property type="nucleotide sequence ID" value="NZ_JBHTJL010000003.1"/>
</dbReference>
<dbReference type="EMBL" id="JBHTJL010000003">
    <property type="protein sequence ID" value="MFD1061889.1"/>
    <property type="molecule type" value="Genomic_DNA"/>
</dbReference>
<feature type="transmembrane region" description="Helical" evidence="1">
    <location>
        <begin position="85"/>
        <end position="105"/>
    </location>
</feature>
<keyword evidence="1" id="KW-0472">Membrane</keyword>
<name>A0ABW3N4N7_9FLAO</name>
<evidence type="ECO:0000313" key="2">
    <source>
        <dbReference type="EMBL" id="MFD1061889.1"/>
    </source>
</evidence>
<evidence type="ECO:0000256" key="1">
    <source>
        <dbReference type="SAM" id="Phobius"/>
    </source>
</evidence>
<feature type="transmembrane region" description="Helical" evidence="1">
    <location>
        <begin position="241"/>
        <end position="260"/>
    </location>
</feature>
<organism evidence="2 3">
    <name type="scientific">Winogradskyella litorisediminis</name>
    <dbReference type="NCBI Taxonomy" id="1156618"/>
    <lineage>
        <taxon>Bacteria</taxon>
        <taxon>Pseudomonadati</taxon>
        <taxon>Bacteroidota</taxon>
        <taxon>Flavobacteriia</taxon>
        <taxon>Flavobacteriales</taxon>
        <taxon>Flavobacteriaceae</taxon>
        <taxon>Winogradskyella</taxon>
    </lineage>
</organism>
<dbReference type="InterPro" id="IPR022134">
    <property type="entry name" value="DUF3667"/>
</dbReference>
<dbReference type="Proteomes" id="UP001597013">
    <property type="component" value="Unassembled WGS sequence"/>
</dbReference>
<feature type="transmembrane region" description="Helical" evidence="1">
    <location>
        <begin position="266"/>
        <end position="288"/>
    </location>
</feature>
<evidence type="ECO:0000313" key="3">
    <source>
        <dbReference type="Proteomes" id="UP001597013"/>
    </source>
</evidence>
<comment type="caution">
    <text evidence="2">The sequence shown here is derived from an EMBL/GenBank/DDBJ whole genome shotgun (WGS) entry which is preliminary data.</text>
</comment>
<gene>
    <name evidence="2" type="ORF">ACFQ1Q_01425</name>
</gene>
<feature type="transmembrane region" description="Helical" evidence="1">
    <location>
        <begin position="300"/>
        <end position="322"/>
    </location>
</feature>
<reference evidence="3" key="1">
    <citation type="journal article" date="2019" name="Int. J. Syst. Evol. Microbiol.">
        <title>The Global Catalogue of Microorganisms (GCM) 10K type strain sequencing project: providing services to taxonomists for standard genome sequencing and annotation.</title>
        <authorList>
            <consortium name="The Broad Institute Genomics Platform"/>
            <consortium name="The Broad Institute Genome Sequencing Center for Infectious Disease"/>
            <person name="Wu L."/>
            <person name="Ma J."/>
        </authorList>
    </citation>
    <scope>NUCLEOTIDE SEQUENCE [LARGE SCALE GENOMIC DNA]</scope>
    <source>
        <strain evidence="3">CCUG 62215</strain>
    </source>
</reference>
<dbReference type="Pfam" id="PF12412">
    <property type="entry name" value="DUF3667"/>
    <property type="match status" value="1"/>
</dbReference>
<accession>A0ABW3N4N7</accession>
<feature type="transmembrane region" description="Helical" evidence="1">
    <location>
        <begin position="334"/>
        <end position="357"/>
    </location>
</feature>
<keyword evidence="3" id="KW-1185">Reference proteome</keyword>
<keyword evidence="1" id="KW-0812">Transmembrane</keyword>